<name>A0A9D5X875_9ACTN</name>
<feature type="transmembrane region" description="Helical" evidence="1">
    <location>
        <begin position="9"/>
        <end position="32"/>
    </location>
</feature>
<accession>A0A9D5X875</accession>
<evidence type="ECO:0000313" key="2">
    <source>
        <dbReference type="EMBL" id="MBF4803078.1"/>
    </source>
</evidence>
<comment type="caution">
    <text evidence="2">The sequence shown here is derived from an EMBL/GenBank/DDBJ whole genome shotgun (WGS) entry which is preliminary data.</text>
</comment>
<proteinExistence type="predicted"/>
<evidence type="ECO:0000256" key="1">
    <source>
        <dbReference type="SAM" id="Phobius"/>
    </source>
</evidence>
<dbReference type="EMBL" id="JABZGU010000099">
    <property type="protein sequence ID" value="MBF4803078.1"/>
    <property type="molecule type" value="Genomic_DNA"/>
</dbReference>
<feature type="transmembrane region" description="Helical" evidence="1">
    <location>
        <begin position="38"/>
        <end position="58"/>
    </location>
</feature>
<evidence type="ECO:0000313" key="3">
    <source>
        <dbReference type="Proteomes" id="UP000787322"/>
    </source>
</evidence>
<keyword evidence="1" id="KW-0812">Transmembrane</keyword>
<reference evidence="2" key="1">
    <citation type="submission" date="2020-04" db="EMBL/GenBank/DDBJ databases">
        <title>Deep metagenomics examines the oral microbiome during advanced dental caries in children, revealing novel taxa and co-occurrences with host molecules.</title>
        <authorList>
            <person name="Baker J.L."/>
            <person name="Morton J.T."/>
            <person name="Dinis M."/>
            <person name="Alvarez R."/>
            <person name="Tran N.C."/>
            <person name="Knight R."/>
            <person name="Edlund A."/>
        </authorList>
    </citation>
    <scope>NUCLEOTIDE SEQUENCE</scope>
    <source>
        <strain evidence="2">JCVI_3_bin.11</strain>
    </source>
</reference>
<keyword evidence="1" id="KW-0472">Membrane</keyword>
<feature type="transmembrane region" description="Helical" evidence="1">
    <location>
        <begin position="111"/>
        <end position="128"/>
    </location>
</feature>
<sequence>MIKSKKASFIFKLFIAVIGTFVLCDSAGVFRMNFRVSFLYYFTNISNLLLVAYYWGALFQAYKHPETAQKPWMPTVKHTLMLGITVTGLVAYFLLDHGEVFVNGVFKFNNFILHDVIPICAVLDWLFFDEKPTMSFKEPLIWPLYPLTYFAYIIVLVLGFGVQIKEKSRWPYGFMDFDKLGVPTVALTIVILIVVFVALGYLYVVIDKKLGEKIKKAEN</sequence>
<organism evidence="2 3">
    <name type="scientific">Lancefieldella parvula</name>
    <dbReference type="NCBI Taxonomy" id="1382"/>
    <lineage>
        <taxon>Bacteria</taxon>
        <taxon>Bacillati</taxon>
        <taxon>Actinomycetota</taxon>
        <taxon>Coriobacteriia</taxon>
        <taxon>Coriobacteriales</taxon>
        <taxon>Atopobiaceae</taxon>
        <taxon>Lancefieldella</taxon>
    </lineage>
</organism>
<dbReference type="AlphaFoldDB" id="A0A9D5X875"/>
<feature type="transmembrane region" description="Helical" evidence="1">
    <location>
        <begin position="79"/>
        <end position="95"/>
    </location>
</feature>
<feature type="transmembrane region" description="Helical" evidence="1">
    <location>
        <begin position="140"/>
        <end position="164"/>
    </location>
</feature>
<gene>
    <name evidence="2" type="ORF">HXK24_04590</name>
</gene>
<feature type="transmembrane region" description="Helical" evidence="1">
    <location>
        <begin position="184"/>
        <end position="206"/>
    </location>
</feature>
<dbReference type="Proteomes" id="UP000787322">
    <property type="component" value="Unassembled WGS sequence"/>
</dbReference>
<dbReference type="InterPro" id="IPR049713">
    <property type="entry name" value="Pr6Pr-like"/>
</dbReference>
<protein>
    <submittedName>
        <fullName evidence="2">Pr6Pr family membrane protein</fullName>
    </submittedName>
</protein>
<keyword evidence="1" id="KW-1133">Transmembrane helix</keyword>
<dbReference type="NCBIfam" id="NF038065">
    <property type="entry name" value="Pr6Pr"/>
    <property type="match status" value="1"/>
</dbReference>